<proteinExistence type="predicted"/>
<keyword evidence="3" id="KW-1185">Reference proteome</keyword>
<dbReference type="SUPFAM" id="SSF55711">
    <property type="entry name" value="Subdomain of clathrin and coatomer appendage domain"/>
    <property type="match status" value="1"/>
</dbReference>
<evidence type="ECO:0000313" key="3">
    <source>
        <dbReference type="Proteomes" id="UP001626550"/>
    </source>
</evidence>
<evidence type="ECO:0000313" key="2">
    <source>
        <dbReference type="EMBL" id="KAL3314363.1"/>
    </source>
</evidence>
<dbReference type="InterPro" id="IPR003164">
    <property type="entry name" value="Clathrin_a-adaptin_app_sub_C"/>
</dbReference>
<dbReference type="AlphaFoldDB" id="A0ABD2Q425"/>
<dbReference type="Pfam" id="PF02296">
    <property type="entry name" value="Alpha_adaptin_C"/>
    <property type="match status" value="1"/>
</dbReference>
<reference evidence="2 3" key="1">
    <citation type="submission" date="2024-11" db="EMBL/GenBank/DDBJ databases">
        <title>Adaptive evolution of stress response genes in parasites aligns with host niche diversity.</title>
        <authorList>
            <person name="Hahn C."/>
            <person name="Resl P."/>
        </authorList>
    </citation>
    <scope>NUCLEOTIDE SEQUENCE [LARGE SCALE GENOMIC DNA]</scope>
    <source>
        <strain evidence="2">EGGRZ-B1_66</strain>
        <tissue evidence="2">Body</tissue>
    </source>
</reference>
<accession>A0ABD2Q425</accession>
<dbReference type="Gene3D" id="3.30.310.10">
    <property type="entry name" value="TATA-Binding Protein"/>
    <property type="match status" value="1"/>
</dbReference>
<feature type="domain" description="Clathrin adaptor alpha-adaptin appendage C-terminal subdomain" evidence="1">
    <location>
        <begin position="1"/>
        <end position="75"/>
    </location>
</feature>
<sequence length="79" mass="8732">METETVKQRLIAFGLSMLDGVDSMACNFTCAGVVQLTNLQVGVLVRIETALEQKKYRLTVLSTKQAIAKQICCLLQQNL</sequence>
<evidence type="ECO:0000259" key="1">
    <source>
        <dbReference type="Pfam" id="PF02296"/>
    </source>
</evidence>
<name>A0ABD2Q425_9PLAT</name>
<dbReference type="EMBL" id="JBJKFK010001019">
    <property type="protein sequence ID" value="KAL3314363.1"/>
    <property type="molecule type" value="Genomic_DNA"/>
</dbReference>
<protein>
    <submittedName>
        <fullName evidence="2">AP-2 complex subunit alpha-2</fullName>
    </submittedName>
</protein>
<comment type="caution">
    <text evidence="2">The sequence shown here is derived from an EMBL/GenBank/DDBJ whole genome shotgun (WGS) entry which is preliminary data.</text>
</comment>
<gene>
    <name evidence="2" type="primary">AP2A2_1</name>
    <name evidence="2" type="ORF">Ciccas_007015</name>
</gene>
<organism evidence="2 3">
    <name type="scientific">Cichlidogyrus casuarinus</name>
    <dbReference type="NCBI Taxonomy" id="1844966"/>
    <lineage>
        <taxon>Eukaryota</taxon>
        <taxon>Metazoa</taxon>
        <taxon>Spiralia</taxon>
        <taxon>Lophotrochozoa</taxon>
        <taxon>Platyhelminthes</taxon>
        <taxon>Monogenea</taxon>
        <taxon>Monopisthocotylea</taxon>
        <taxon>Dactylogyridea</taxon>
        <taxon>Ancyrocephalidae</taxon>
        <taxon>Cichlidogyrus</taxon>
    </lineage>
</organism>
<dbReference type="Proteomes" id="UP001626550">
    <property type="component" value="Unassembled WGS sequence"/>
</dbReference>
<dbReference type="InterPro" id="IPR009028">
    <property type="entry name" value="Coatomer/calthrin_app_sub_C"/>
</dbReference>
<dbReference type="InterPro" id="IPR012295">
    <property type="entry name" value="TBP_dom_sf"/>
</dbReference>